<keyword evidence="2" id="KW-1185">Reference proteome</keyword>
<evidence type="ECO:0008006" key="3">
    <source>
        <dbReference type="Google" id="ProtNLM"/>
    </source>
</evidence>
<dbReference type="EMBL" id="JBHSFE010000014">
    <property type="protein sequence ID" value="MFC4609709.1"/>
    <property type="molecule type" value="Genomic_DNA"/>
</dbReference>
<proteinExistence type="predicted"/>
<evidence type="ECO:0000313" key="1">
    <source>
        <dbReference type="EMBL" id="MFC4609709.1"/>
    </source>
</evidence>
<dbReference type="RefSeq" id="WP_381196799.1">
    <property type="nucleotide sequence ID" value="NZ_JBHSFE010000014.1"/>
</dbReference>
<name>A0ABV9G9D7_9ACTN</name>
<gene>
    <name evidence="1" type="ORF">ACFO9E_18090</name>
</gene>
<evidence type="ECO:0000313" key="2">
    <source>
        <dbReference type="Proteomes" id="UP001595993"/>
    </source>
</evidence>
<accession>A0ABV9G9D7</accession>
<reference evidence="2" key="1">
    <citation type="journal article" date="2019" name="Int. J. Syst. Evol. Microbiol.">
        <title>The Global Catalogue of Microorganisms (GCM) 10K type strain sequencing project: providing services to taxonomists for standard genome sequencing and annotation.</title>
        <authorList>
            <consortium name="The Broad Institute Genomics Platform"/>
            <consortium name="The Broad Institute Genome Sequencing Center for Infectious Disease"/>
            <person name="Wu L."/>
            <person name="Ma J."/>
        </authorList>
    </citation>
    <scope>NUCLEOTIDE SEQUENCE [LARGE SCALE GENOMIC DNA]</scope>
    <source>
        <strain evidence="2">CGMCC 4.7139</strain>
    </source>
</reference>
<dbReference type="Proteomes" id="UP001595993">
    <property type="component" value="Unassembled WGS sequence"/>
</dbReference>
<comment type="caution">
    <text evidence="1">The sequence shown here is derived from an EMBL/GenBank/DDBJ whole genome shotgun (WGS) entry which is preliminary data.</text>
</comment>
<sequence length="148" mass="16261">MGAAIGGGLTGLTAIGTGWFALRVARLQVTSQETQAERQRRFEALKERRVPRQKAYEDFIDVGHRIGDVLEDMPEWSAHKHLWLELSQRGAAVAVVGPQQVAEAAETATEAFILALLRYGRDDHAEHTDTEGPLKAFASAARRALEEA</sequence>
<organism evidence="1 2">
    <name type="scientific">Streptomyces maoxianensis</name>
    <dbReference type="NCBI Taxonomy" id="1459942"/>
    <lineage>
        <taxon>Bacteria</taxon>
        <taxon>Bacillati</taxon>
        <taxon>Actinomycetota</taxon>
        <taxon>Actinomycetes</taxon>
        <taxon>Kitasatosporales</taxon>
        <taxon>Streptomycetaceae</taxon>
        <taxon>Streptomyces</taxon>
    </lineage>
</organism>
<protein>
    <recommendedName>
        <fullName evidence="3">Secreted protein</fullName>
    </recommendedName>
</protein>